<organism evidence="1 2">
    <name type="scientific">Aspergillus keveii</name>
    <dbReference type="NCBI Taxonomy" id="714993"/>
    <lineage>
        <taxon>Eukaryota</taxon>
        <taxon>Fungi</taxon>
        <taxon>Dikarya</taxon>
        <taxon>Ascomycota</taxon>
        <taxon>Pezizomycotina</taxon>
        <taxon>Eurotiomycetes</taxon>
        <taxon>Eurotiomycetidae</taxon>
        <taxon>Eurotiales</taxon>
        <taxon>Aspergillaceae</taxon>
        <taxon>Aspergillus</taxon>
        <taxon>Aspergillus subgen. Nidulantes</taxon>
    </lineage>
</organism>
<gene>
    <name evidence="1" type="ORF">BJX66DRAFT_342973</name>
</gene>
<accession>A0ABR4FQJ9</accession>
<dbReference type="Proteomes" id="UP001610563">
    <property type="component" value="Unassembled WGS sequence"/>
</dbReference>
<evidence type="ECO:0000313" key="1">
    <source>
        <dbReference type="EMBL" id="KAL2785531.1"/>
    </source>
</evidence>
<protein>
    <submittedName>
        <fullName evidence="1">Uncharacterized protein</fullName>
    </submittedName>
</protein>
<comment type="caution">
    <text evidence="1">The sequence shown here is derived from an EMBL/GenBank/DDBJ whole genome shotgun (WGS) entry which is preliminary data.</text>
</comment>
<evidence type="ECO:0000313" key="2">
    <source>
        <dbReference type="Proteomes" id="UP001610563"/>
    </source>
</evidence>
<reference evidence="1 2" key="1">
    <citation type="submission" date="2024-07" db="EMBL/GenBank/DDBJ databases">
        <title>Section-level genome sequencing and comparative genomics of Aspergillus sections Usti and Cavernicolus.</title>
        <authorList>
            <consortium name="Lawrence Berkeley National Laboratory"/>
            <person name="Nybo J.L."/>
            <person name="Vesth T.C."/>
            <person name="Theobald S."/>
            <person name="Frisvad J.C."/>
            <person name="Larsen T.O."/>
            <person name="Kjaerboelling I."/>
            <person name="Rothschild-Mancinelli K."/>
            <person name="Lyhne E.K."/>
            <person name="Kogle M.E."/>
            <person name="Barry K."/>
            <person name="Clum A."/>
            <person name="Na H."/>
            <person name="Ledsgaard L."/>
            <person name="Lin J."/>
            <person name="Lipzen A."/>
            <person name="Kuo A."/>
            <person name="Riley R."/>
            <person name="Mondo S."/>
            <person name="Labutti K."/>
            <person name="Haridas S."/>
            <person name="Pangalinan J."/>
            <person name="Salamov A.A."/>
            <person name="Simmons B.A."/>
            <person name="Magnuson J.K."/>
            <person name="Chen J."/>
            <person name="Drula E."/>
            <person name="Henrissat B."/>
            <person name="Wiebenga A."/>
            <person name="Lubbers R.J."/>
            <person name="Gomes A.C."/>
            <person name="Makela M.R."/>
            <person name="Stajich J."/>
            <person name="Grigoriev I.V."/>
            <person name="Mortensen U.H."/>
            <person name="De Vries R.P."/>
            <person name="Baker S.E."/>
            <person name="Andersen M.R."/>
        </authorList>
    </citation>
    <scope>NUCLEOTIDE SEQUENCE [LARGE SCALE GENOMIC DNA]</scope>
    <source>
        <strain evidence="1 2">CBS 209.92</strain>
    </source>
</reference>
<dbReference type="EMBL" id="JBFTWV010000141">
    <property type="protein sequence ID" value="KAL2785531.1"/>
    <property type="molecule type" value="Genomic_DNA"/>
</dbReference>
<proteinExistence type="predicted"/>
<name>A0ABR4FQJ9_9EURO</name>
<sequence length="248" mass="26662">MGLIGFGARPGSLRVSLVLLEDGLAPDTVIHFGYGSLFGNVGRKLTFWQGLIYYIARAADNIKDSESRELLGGVVQAFLENGADPALHISTRIQVKRTGWGIEPVMRSPELDVSVLFDGTLAVIPSIGYSLHEFIVSRGGVITLSDLVDFWKPKNGNAILKLIQQSRPGSCSVKHVSDALLESEIVADRKMGTADKSQRSPGRGADAASDTLRSWPPIVTPGLGRDIGIVLLVSILLASTAMWLRGIE</sequence>
<keyword evidence="2" id="KW-1185">Reference proteome</keyword>